<keyword evidence="4" id="KW-0245">EGF-like domain</keyword>
<keyword evidence="4" id="KW-1015">Disulfide bond</keyword>
<dbReference type="Pfam" id="PF25106">
    <property type="entry name" value="VWA_4"/>
    <property type="match status" value="1"/>
</dbReference>
<dbReference type="PROSITE" id="PS00022">
    <property type="entry name" value="EGF_1"/>
    <property type="match status" value="1"/>
</dbReference>
<keyword evidence="7" id="KW-1185">Reference proteome</keyword>
<dbReference type="Pfam" id="PF00059">
    <property type="entry name" value="Lectin_C"/>
    <property type="match status" value="1"/>
</dbReference>
<sequence>MAMISGPTLINPDCQQPIMAALQSAITQSVYPNFSPIYVFTYGVAKDYQLELSVTETLSFIRAMVNFIQTPQLALGCVSDPTNPMVGVMNRIASFSQGIVAPFNNYQLQTPIQTFLNYSVVKTYKTDTVFTGDYNSISNMPVYLPFFVDSQTASLVVFAVGSNLSLIIVRSSGTLSRMTPIFVAGSVYIWEMTDIQSTGPYQLDITGSAGPCSFRVYARSNLDLFFAVSNDLTQDYDSPLPIWQTPSHMIAHVNNHNYDNPDALYAELHVFTQDRNDKQQALYLSSGAFRSQCRFELYFGSLTCPIPNQMLYITIHAYDNNGKAFQRMTTGYCAPGRPTQLPPSDCLNGGVQLPSNSSLCICPPYFNGNRCETSVCLNGGTTFGSKCQCPPGTSGLHCEIPSCYQFNSGAAFSVDGRSLVIAIEIRILMLQALNNFKNQVSTLIREVNDQSPRWIQRFVLITFTDISADLIISTPDPSAFMQAVQGIQPYLDFVRCEVMISQALQLGLNNSLPNGMVFVFTRSSIFLQSSDDATIPYTLIDQTQAQVNFIITSPRPCQDAFQTNVTTLMTMWAQYSGGVAMVATNNDVAQWISYIPTQYRSGLVTETFYTDCSSQNQSVYFPIEARTTAFVFTVTGNYPTITLYQPDGTVSTNYYSILNSNQYGQIEAVLQKCDTFFNANENNCYMGVAGARNWLDARDYCHSRGAYLADILDLKKQQYLSNLVSGTDYWSGLNDIMREGTFVWDDVNGVYRPQSGYSNWGSGEPLADPTHIRNCVSVRHSQPGDLGAWYTDDCNKAYAFVCQKHPYNNTFEPDPMSNVLVPAGLWTATVQTQTGSCFIQVRSQSSLQVYNGYTLDVHSDIPMAAPILNRNAPNRVLAHVTSPAKVEYTHFIRPNLTLTETRQFSQRDQCAYEWISD</sequence>
<dbReference type="InterPro" id="IPR056861">
    <property type="entry name" value="HMCN1-like_VWA"/>
</dbReference>
<dbReference type="CDD" id="cd00037">
    <property type="entry name" value="CLECT"/>
    <property type="match status" value="1"/>
</dbReference>
<dbReference type="PROSITE" id="PS50026">
    <property type="entry name" value="EGF_3"/>
    <property type="match status" value="1"/>
</dbReference>
<reference evidence="8" key="1">
    <citation type="submission" date="2022-11" db="UniProtKB">
        <authorList>
            <consortium name="WormBaseParasite"/>
        </authorList>
    </citation>
    <scope>IDENTIFICATION</scope>
</reference>
<proteinExistence type="predicted"/>
<dbReference type="AlphaFoldDB" id="A0A914XEW2"/>
<evidence type="ECO:0000259" key="6">
    <source>
        <dbReference type="PROSITE" id="PS50041"/>
    </source>
</evidence>
<name>A0A914XEW2_9BILA</name>
<dbReference type="WBParaSite" id="PSAMB.scaffold7723size7208.g30475.t1">
    <property type="protein sequence ID" value="PSAMB.scaffold7723size7208.g30475.t1"/>
    <property type="gene ID" value="PSAMB.scaffold7723size7208.g30475"/>
</dbReference>
<dbReference type="PROSITE" id="PS50041">
    <property type="entry name" value="C_TYPE_LECTIN_2"/>
    <property type="match status" value="1"/>
</dbReference>
<dbReference type="Proteomes" id="UP000887566">
    <property type="component" value="Unplaced"/>
</dbReference>
<evidence type="ECO:0000256" key="4">
    <source>
        <dbReference type="PROSITE-ProRule" id="PRU00076"/>
    </source>
</evidence>
<protein>
    <submittedName>
        <fullName evidence="8">Uncharacterized protein</fullName>
    </submittedName>
</protein>
<keyword evidence="3" id="KW-0732">Signal</keyword>
<evidence type="ECO:0000259" key="5">
    <source>
        <dbReference type="PROSITE" id="PS50026"/>
    </source>
</evidence>
<dbReference type="SMART" id="SM00604">
    <property type="entry name" value="MD"/>
    <property type="match status" value="1"/>
</dbReference>
<accession>A0A914XEW2</accession>
<keyword evidence="2" id="KW-0964">Secreted</keyword>
<feature type="domain" description="EGF-like" evidence="5">
    <location>
        <begin position="367"/>
        <end position="399"/>
    </location>
</feature>
<evidence type="ECO:0000256" key="3">
    <source>
        <dbReference type="ARBA" id="ARBA00022729"/>
    </source>
</evidence>
<dbReference type="CDD" id="cd00054">
    <property type="entry name" value="EGF_CA"/>
    <property type="match status" value="1"/>
</dbReference>
<evidence type="ECO:0000313" key="7">
    <source>
        <dbReference type="Proteomes" id="UP000887566"/>
    </source>
</evidence>
<evidence type="ECO:0000256" key="2">
    <source>
        <dbReference type="ARBA" id="ARBA00022525"/>
    </source>
</evidence>
<evidence type="ECO:0000256" key="1">
    <source>
        <dbReference type="ARBA" id="ARBA00004613"/>
    </source>
</evidence>
<dbReference type="SUPFAM" id="SSF56436">
    <property type="entry name" value="C-type lectin-like"/>
    <property type="match status" value="1"/>
</dbReference>
<dbReference type="InterPro" id="IPR001304">
    <property type="entry name" value="C-type_lectin-like"/>
</dbReference>
<dbReference type="InterPro" id="IPR053295">
    <property type="entry name" value="Innate_immunity_reg"/>
</dbReference>
<feature type="domain" description="C-type lectin" evidence="6">
    <location>
        <begin position="680"/>
        <end position="803"/>
    </location>
</feature>
<dbReference type="Gene3D" id="2.10.25.10">
    <property type="entry name" value="Laminin"/>
    <property type="match status" value="1"/>
</dbReference>
<feature type="disulfide bond" evidence="4">
    <location>
        <begin position="389"/>
        <end position="398"/>
    </location>
</feature>
<evidence type="ECO:0000313" key="8">
    <source>
        <dbReference type="WBParaSite" id="PSAMB.scaffold7723size7208.g30475.t1"/>
    </source>
</evidence>
<dbReference type="InterPro" id="IPR016186">
    <property type="entry name" value="C-type_lectin-like/link_sf"/>
</dbReference>
<dbReference type="InterPro" id="IPR000742">
    <property type="entry name" value="EGF"/>
</dbReference>
<comment type="subcellular location">
    <subcellularLocation>
        <location evidence="1">Secreted</location>
    </subcellularLocation>
</comment>
<dbReference type="SMART" id="SM00034">
    <property type="entry name" value="CLECT"/>
    <property type="match status" value="1"/>
</dbReference>
<comment type="caution">
    <text evidence="4">Lacks conserved residue(s) required for the propagation of feature annotation.</text>
</comment>
<dbReference type="InterPro" id="IPR006582">
    <property type="entry name" value="MD_domain"/>
</dbReference>
<dbReference type="PANTHER" id="PTHR47324:SF3">
    <property type="entry name" value="EGF-LIKE DOMAIN-CONTAINING PROTEIN"/>
    <property type="match status" value="1"/>
</dbReference>
<dbReference type="Gene3D" id="3.10.100.10">
    <property type="entry name" value="Mannose-Binding Protein A, subunit A"/>
    <property type="match status" value="1"/>
</dbReference>
<dbReference type="InterPro" id="IPR016187">
    <property type="entry name" value="CTDL_fold"/>
</dbReference>
<organism evidence="7 8">
    <name type="scientific">Plectus sambesii</name>
    <dbReference type="NCBI Taxonomy" id="2011161"/>
    <lineage>
        <taxon>Eukaryota</taxon>
        <taxon>Metazoa</taxon>
        <taxon>Ecdysozoa</taxon>
        <taxon>Nematoda</taxon>
        <taxon>Chromadorea</taxon>
        <taxon>Plectida</taxon>
        <taxon>Plectina</taxon>
        <taxon>Plectoidea</taxon>
        <taxon>Plectidae</taxon>
        <taxon>Plectus</taxon>
    </lineage>
</organism>
<dbReference type="PANTHER" id="PTHR47324">
    <property type="entry name" value="PROTEIN IRG-7-RELATED"/>
    <property type="match status" value="1"/>
</dbReference>